<keyword evidence="16" id="KW-1185">Reference proteome</keyword>
<dbReference type="Proteomes" id="UP000789390">
    <property type="component" value="Unassembled WGS sequence"/>
</dbReference>
<dbReference type="GO" id="GO:0035694">
    <property type="term" value="P:mitochondrial protein catabolic process"/>
    <property type="evidence" value="ECO:0007669"/>
    <property type="project" value="InterPro"/>
</dbReference>
<feature type="domain" description="Mitochondria-eating protein C-terminal" evidence="14">
    <location>
        <begin position="926"/>
        <end position="1051"/>
    </location>
</feature>
<dbReference type="GO" id="GO:0035695">
    <property type="term" value="P:mitophagy by internal vacuole formation"/>
    <property type="evidence" value="ECO:0007669"/>
    <property type="project" value="TreeGrafter"/>
</dbReference>
<dbReference type="GO" id="GO:0008289">
    <property type="term" value="F:lipid binding"/>
    <property type="evidence" value="ECO:0007669"/>
    <property type="project" value="UniProtKB-KW"/>
</dbReference>
<feature type="compositionally biased region" description="Polar residues" evidence="13">
    <location>
        <begin position="693"/>
        <end position="704"/>
    </location>
</feature>
<accession>A0A8J2RR09</accession>
<comment type="caution">
    <text evidence="15">The sequence shown here is derived from an EMBL/GenBank/DDBJ whole genome shotgun (WGS) entry which is preliminary data.</text>
</comment>
<protein>
    <recommendedName>
        <fullName evidence="5">Mitochondria-eating protein</fullName>
    </recommendedName>
    <alternativeName>
        <fullName evidence="12">Spermatogenesis-associated protein 18</fullName>
    </alternativeName>
</protein>
<evidence type="ECO:0000259" key="14">
    <source>
        <dbReference type="Pfam" id="PF16026"/>
    </source>
</evidence>
<feature type="region of interest" description="Disordered" evidence="13">
    <location>
        <begin position="665"/>
        <end position="711"/>
    </location>
</feature>
<sequence>MAPIHQRMDRYHDLPPPPPIPLKLKPKTLKKLSQQAARGQPLYLIVGPHAAAATATPRPMGGSMHPPPLPPHPPHPNQHPSRSFAVVHPRIERQQRMPGPANSVGTATSGSDSLKSMSFSSAQGLMDSQNRFRPDNFNMRLRAHQQLFPWNPHNQSNSHSSKSSANWVRHLTSDDDVEEEEEEEEEEEISVGAANRNMKNNNKVDNISSLDAVNTRASSSVRPEYQLGPSDRNARLVGEIQLSSRVASMTIADVSPRFAFKKIMMLSENKQFRESANFINRLSGGTFGVIVHDLPVDQFIDAMPQSLPIIESLYTKVFLSDGMTRNSIQFLRPENVVQQMVKYFAHQEDHPPAPNGGSATGWPPNVWRWDYCGPFISSCKKLLRVIVLTEPKIRKSLFQKRRALSKAIEGLGQHGLVGTSDENLMNLHDALQDEFNRVVQSYKSALDKMVELELAQKKGANRTVSNGPAPIAASHQRLLSLKQSEIQERLIKNKTLLNVVEPTLTNHSLDLFLGILQRRIELDKEALFQFSQLKRDQPTKPGETTPHIVIAPILMKYSHGCQQVLDLMREVSSDQGHQEDDLEDSSDVSGYHSDSDSAVMMSGNSPFVSNSARYNFLSRSVRLGSRASIRASLLVNSLGLEAGEIKGQNCQGQGQSRNGRRMLMAKAKNSSSMSSSTGSNSPSSEREIDYRSSGISSGTGSPDSRQALAKDAGRLTTTTATTTIPPCQRCQVQNLNNTIVGTHGVDPGLQAELDSIKAEMNKANATICALQEREKKMKASRMAIQAQKMVERGVGPSKFESTSTEQRSELIQNYGGLYTQSRVETLDYLDKLEELRGADELKSKLLFSVIVLAFRSLQATSTQMKDHIKRILQIPPGSTHQPMNNNSALYLPPPPPPPPSMLTAPSHNKRQLTPPAKPAKPAKPLRKERNPGFEVEQAVAYYLRESVATFDLTKNTEDVCNQIWATLYDYPCLRSCDPLVKYIKDSVRLAWSLVNQSPPYVLDYEARSFNADYHIRFHTSDPNDNSIKTYLWPALVEGHNGPCLQKAVVIT</sequence>
<dbReference type="PANTHER" id="PTHR21771:SF1">
    <property type="entry name" value="MITOCHONDRIA-EATING PROTEIN"/>
    <property type="match status" value="1"/>
</dbReference>
<evidence type="ECO:0000256" key="12">
    <source>
        <dbReference type="ARBA" id="ARBA00032687"/>
    </source>
</evidence>
<gene>
    <name evidence="15" type="ORF">DGAL_LOCUS9475</name>
</gene>
<dbReference type="EMBL" id="CAKKLH010000223">
    <property type="protein sequence ID" value="CAH0106321.1"/>
    <property type="molecule type" value="Genomic_DNA"/>
</dbReference>
<evidence type="ECO:0000256" key="4">
    <source>
        <dbReference type="ARBA" id="ARBA00008233"/>
    </source>
</evidence>
<name>A0A8J2RR09_9CRUS</name>
<dbReference type="GO" id="GO:0005759">
    <property type="term" value="C:mitochondrial matrix"/>
    <property type="evidence" value="ECO:0007669"/>
    <property type="project" value="UniProtKB-SubCell"/>
</dbReference>
<reference evidence="15" key="1">
    <citation type="submission" date="2021-11" db="EMBL/GenBank/DDBJ databases">
        <authorList>
            <person name="Schell T."/>
        </authorList>
    </citation>
    <scope>NUCLEOTIDE SEQUENCE</scope>
    <source>
        <strain evidence="15">M5</strain>
    </source>
</reference>
<evidence type="ECO:0000313" key="16">
    <source>
        <dbReference type="Proteomes" id="UP000789390"/>
    </source>
</evidence>
<feature type="region of interest" description="Disordered" evidence="13">
    <location>
        <begin position="94"/>
        <end position="117"/>
    </location>
</feature>
<keyword evidence="11" id="KW-0472">Membrane</keyword>
<feature type="region of interest" description="Disordered" evidence="13">
    <location>
        <begin position="874"/>
        <end position="927"/>
    </location>
</feature>
<comment type="subcellular location">
    <subcellularLocation>
        <location evidence="3">Cytoplasm</location>
    </subcellularLocation>
    <subcellularLocation>
        <location evidence="2">Mitochondrion matrix</location>
    </subcellularLocation>
    <subcellularLocation>
        <location evidence="1">Mitochondrion outer membrane</location>
    </subcellularLocation>
</comment>
<evidence type="ECO:0000256" key="5">
    <source>
        <dbReference type="ARBA" id="ARBA00019863"/>
    </source>
</evidence>
<dbReference type="InterPro" id="IPR026169">
    <property type="entry name" value="MIEAP"/>
</dbReference>
<feature type="region of interest" description="Disordered" evidence="13">
    <location>
        <begin position="54"/>
        <end position="82"/>
    </location>
</feature>
<dbReference type="OrthoDB" id="6047381at2759"/>
<evidence type="ECO:0000256" key="1">
    <source>
        <dbReference type="ARBA" id="ARBA00004294"/>
    </source>
</evidence>
<keyword evidence="6" id="KW-0963">Cytoplasm</keyword>
<feature type="compositionally biased region" description="Pro residues" evidence="13">
    <location>
        <begin position="891"/>
        <end position="900"/>
    </location>
</feature>
<evidence type="ECO:0000313" key="15">
    <source>
        <dbReference type="EMBL" id="CAH0106321.1"/>
    </source>
</evidence>
<feature type="compositionally biased region" description="Polar residues" evidence="13">
    <location>
        <begin position="103"/>
        <end position="117"/>
    </location>
</feature>
<dbReference type="InterPro" id="IPR031981">
    <property type="entry name" value="MIEAP_C"/>
</dbReference>
<evidence type="ECO:0000256" key="9">
    <source>
        <dbReference type="ARBA" id="ARBA00023121"/>
    </source>
</evidence>
<dbReference type="Pfam" id="PF16026">
    <property type="entry name" value="MIEAP"/>
    <property type="match status" value="2"/>
</dbReference>
<dbReference type="AlphaFoldDB" id="A0A8J2RR09"/>
<dbReference type="GO" id="GO:0005741">
    <property type="term" value="C:mitochondrial outer membrane"/>
    <property type="evidence" value="ECO:0007669"/>
    <property type="project" value="UniProtKB-SubCell"/>
</dbReference>
<keyword evidence="7" id="KW-1000">Mitochondrion outer membrane</keyword>
<evidence type="ECO:0000256" key="7">
    <source>
        <dbReference type="ARBA" id="ARBA00022787"/>
    </source>
</evidence>
<keyword evidence="8" id="KW-0175">Coiled coil</keyword>
<evidence type="ECO:0000256" key="3">
    <source>
        <dbReference type="ARBA" id="ARBA00004496"/>
    </source>
</evidence>
<proteinExistence type="inferred from homology"/>
<dbReference type="PANTHER" id="PTHR21771">
    <property type="entry name" value="MITOCHONDRIA-EATING PROTEIN-RELATED"/>
    <property type="match status" value="1"/>
</dbReference>
<keyword evidence="9" id="KW-0446">Lipid-binding</keyword>
<evidence type="ECO:0000256" key="6">
    <source>
        <dbReference type="ARBA" id="ARBA00022490"/>
    </source>
</evidence>
<evidence type="ECO:0000256" key="10">
    <source>
        <dbReference type="ARBA" id="ARBA00023128"/>
    </source>
</evidence>
<feature type="compositionally biased region" description="Acidic residues" evidence="13">
    <location>
        <begin position="174"/>
        <end position="189"/>
    </location>
</feature>
<evidence type="ECO:0000256" key="8">
    <source>
        <dbReference type="ARBA" id="ARBA00023054"/>
    </source>
</evidence>
<evidence type="ECO:0000256" key="13">
    <source>
        <dbReference type="SAM" id="MobiDB-lite"/>
    </source>
</evidence>
<keyword evidence="10" id="KW-0496">Mitochondrion</keyword>
<feature type="compositionally biased region" description="Low complexity" evidence="13">
    <location>
        <begin position="670"/>
        <end position="683"/>
    </location>
</feature>
<evidence type="ECO:0000256" key="2">
    <source>
        <dbReference type="ARBA" id="ARBA00004305"/>
    </source>
</evidence>
<comment type="similarity">
    <text evidence="4">Belongs to the MIEAP family.</text>
</comment>
<feature type="domain" description="Mitochondria-eating protein C-terminal" evidence="14">
    <location>
        <begin position="807"/>
        <end position="879"/>
    </location>
</feature>
<feature type="region of interest" description="Disordered" evidence="13">
    <location>
        <begin position="149"/>
        <end position="203"/>
    </location>
</feature>
<feature type="compositionally biased region" description="Basic and acidic residues" evidence="13">
    <location>
        <begin position="1"/>
        <end position="13"/>
    </location>
</feature>
<organism evidence="15 16">
    <name type="scientific">Daphnia galeata</name>
    <dbReference type="NCBI Taxonomy" id="27404"/>
    <lineage>
        <taxon>Eukaryota</taxon>
        <taxon>Metazoa</taxon>
        <taxon>Ecdysozoa</taxon>
        <taxon>Arthropoda</taxon>
        <taxon>Crustacea</taxon>
        <taxon>Branchiopoda</taxon>
        <taxon>Diplostraca</taxon>
        <taxon>Cladocera</taxon>
        <taxon>Anomopoda</taxon>
        <taxon>Daphniidae</taxon>
        <taxon>Daphnia</taxon>
    </lineage>
</organism>
<evidence type="ECO:0000256" key="11">
    <source>
        <dbReference type="ARBA" id="ARBA00023136"/>
    </source>
</evidence>
<feature type="compositionally biased region" description="Pro residues" evidence="13">
    <location>
        <begin position="65"/>
        <end position="77"/>
    </location>
</feature>
<feature type="compositionally biased region" description="Polar residues" evidence="13">
    <location>
        <begin position="876"/>
        <end position="888"/>
    </location>
</feature>
<feature type="region of interest" description="Disordered" evidence="13">
    <location>
        <begin position="572"/>
        <end position="596"/>
    </location>
</feature>
<feature type="compositionally biased region" description="Low complexity" evidence="13">
    <location>
        <begin position="151"/>
        <end position="166"/>
    </location>
</feature>
<feature type="region of interest" description="Disordered" evidence="13">
    <location>
        <begin position="1"/>
        <end position="24"/>
    </location>
</feature>